<organism evidence="1 2">
    <name type="scientific">Lysinimonas soli</name>
    <dbReference type="NCBI Taxonomy" id="1074233"/>
    <lineage>
        <taxon>Bacteria</taxon>
        <taxon>Bacillati</taxon>
        <taxon>Actinomycetota</taxon>
        <taxon>Actinomycetes</taxon>
        <taxon>Micrococcales</taxon>
        <taxon>Microbacteriaceae</taxon>
        <taxon>Lysinimonas</taxon>
    </lineage>
</organism>
<protein>
    <recommendedName>
        <fullName evidence="3">DUF1579 domain-containing protein</fullName>
    </recommendedName>
</protein>
<proteinExistence type="predicted"/>
<comment type="caution">
    <text evidence="1">The sequence shown here is derived from an EMBL/GenBank/DDBJ whole genome shotgun (WGS) entry which is preliminary data.</text>
</comment>
<dbReference type="EMBL" id="JBHSMG010000001">
    <property type="protein sequence ID" value="MFC5500881.1"/>
    <property type="molecule type" value="Genomic_DNA"/>
</dbReference>
<name>A0ABW0NJW5_9MICO</name>
<accession>A0ABW0NJW5</accession>
<evidence type="ECO:0008006" key="3">
    <source>
        <dbReference type="Google" id="ProtNLM"/>
    </source>
</evidence>
<sequence length="163" mass="18126">MDNDTDGTPVSRLRELDFFLGRWSATGEFHATPFGARKPVEMRITGTSEDRGMWTVIRTEELATDANSAPLTARYLWGYDAVADEFVAEWFDSNGGRATQRSSGWDGESLVFLGTMTVGGFTVPLRDSFKRKSPSEYSHFGETDLGEGWITVDDEAVVRAPEK</sequence>
<keyword evidence="2" id="KW-1185">Reference proteome</keyword>
<gene>
    <name evidence="1" type="ORF">ACFPJ4_01360</name>
</gene>
<reference evidence="2" key="1">
    <citation type="journal article" date="2019" name="Int. J. Syst. Evol. Microbiol.">
        <title>The Global Catalogue of Microorganisms (GCM) 10K type strain sequencing project: providing services to taxonomists for standard genome sequencing and annotation.</title>
        <authorList>
            <consortium name="The Broad Institute Genomics Platform"/>
            <consortium name="The Broad Institute Genome Sequencing Center for Infectious Disease"/>
            <person name="Wu L."/>
            <person name="Ma J."/>
        </authorList>
    </citation>
    <scope>NUCLEOTIDE SEQUENCE [LARGE SCALE GENOMIC DNA]</scope>
    <source>
        <strain evidence="2">CGMCC 4.6997</strain>
    </source>
</reference>
<dbReference type="Proteomes" id="UP001596039">
    <property type="component" value="Unassembled WGS sequence"/>
</dbReference>
<dbReference type="RefSeq" id="WP_386738490.1">
    <property type="nucleotide sequence ID" value="NZ_JBHSMG010000001.1"/>
</dbReference>
<evidence type="ECO:0000313" key="2">
    <source>
        <dbReference type="Proteomes" id="UP001596039"/>
    </source>
</evidence>
<evidence type="ECO:0000313" key="1">
    <source>
        <dbReference type="EMBL" id="MFC5500881.1"/>
    </source>
</evidence>